<organism evidence="2 3">
    <name type="scientific">Brassica cretica</name>
    <name type="common">Mustard</name>
    <dbReference type="NCBI Taxonomy" id="69181"/>
    <lineage>
        <taxon>Eukaryota</taxon>
        <taxon>Viridiplantae</taxon>
        <taxon>Streptophyta</taxon>
        <taxon>Embryophyta</taxon>
        <taxon>Tracheophyta</taxon>
        <taxon>Spermatophyta</taxon>
        <taxon>Magnoliopsida</taxon>
        <taxon>eudicotyledons</taxon>
        <taxon>Gunneridae</taxon>
        <taxon>Pentapetalae</taxon>
        <taxon>rosids</taxon>
        <taxon>malvids</taxon>
        <taxon>Brassicales</taxon>
        <taxon>Brassicaceae</taxon>
        <taxon>Brassiceae</taxon>
        <taxon>Brassica</taxon>
    </lineage>
</organism>
<gene>
    <name evidence="2" type="ORF">DY000_02021985</name>
</gene>
<name>A0ABQ7E4E7_BRACR</name>
<accession>A0ABQ7E4E7</accession>
<protein>
    <submittedName>
        <fullName evidence="2">Uncharacterized protein</fullName>
    </submittedName>
</protein>
<dbReference type="Proteomes" id="UP000266723">
    <property type="component" value="Unassembled WGS sequence"/>
</dbReference>
<evidence type="ECO:0000256" key="1">
    <source>
        <dbReference type="SAM" id="MobiDB-lite"/>
    </source>
</evidence>
<dbReference type="EMBL" id="QGKV02000299">
    <property type="protein sequence ID" value="KAF3591295.1"/>
    <property type="molecule type" value="Genomic_DNA"/>
</dbReference>
<feature type="compositionally biased region" description="Basic residues" evidence="1">
    <location>
        <begin position="1"/>
        <end position="16"/>
    </location>
</feature>
<proteinExistence type="predicted"/>
<feature type="region of interest" description="Disordered" evidence="1">
    <location>
        <begin position="1"/>
        <end position="33"/>
    </location>
</feature>
<keyword evidence="3" id="KW-1185">Reference proteome</keyword>
<evidence type="ECO:0000313" key="2">
    <source>
        <dbReference type="EMBL" id="KAF3591295.1"/>
    </source>
</evidence>
<evidence type="ECO:0000313" key="3">
    <source>
        <dbReference type="Proteomes" id="UP000266723"/>
    </source>
</evidence>
<sequence>MEGSPHRKFSFSRRKGVVPGTGPEVLPSGDPGRLLAGTRRPVSCLGTSLEYSCYPRFLSGRIHTLNQGEERFPCSRPGPGDIFLNR</sequence>
<reference evidence="2 3" key="1">
    <citation type="journal article" date="2020" name="BMC Genomics">
        <title>Intraspecific diversification of the crop wild relative Brassica cretica Lam. using demographic model selection.</title>
        <authorList>
            <person name="Kioukis A."/>
            <person name="Michalopoulou V.A."/>
            <person name="Briers L."/>
            <person name="Pirintsos S."/>
            <person name="Studholme D.J."/>
            <person name="Pavlidis P."/>
            <person name="Sarris P.F."/>
        </authorList>
    </citation>
    <scope>NUCLEOTIDE SEQUENCE [LARGE SCALE GENOMIC DNA]</scope>
    <source>
        <strain evidence="3">cv. PFS-1207/04</strain>
    </source>
</reference>
<comment type="caution">
    <text evidence="2">The sequence shown here is derived from an EMBL/GenBank/DDBJ whole genome shotgun (WGS) entry which is preliminary data.</text>
</comment>